<sequence length="511" mass="53971">MSRTNAAYSFVRRHRLLSVSVGTLVLCAHAVAFGLTGSKFEIDGNQIEDPALPISIDWRPSTNSPLADLIQNVDCGLPGAHPGCSGSKDDAFKGGVKEADKVAFAFPGIPPKDDLTRLMVYTELPGAGQPDVFLNLAFERQSPSTLNGDANIDFEINHDKVLPGNDVPVRKVGDALVAFNYSSGGGTSTIYLMRWIDSAAPGAKCAITGNDQQNRCWGACQRILAEDPTEPLEPNCDPEPNPNPNPVASARVNTGPLAANATAPFDGSSLGPALQALQFGEMSINLSDAGLLTGCDAFSSGHIKSRASTSINSQLKDIIKPVDLNISLCKTIKIVKTDDDTPGNPLPGAKFSIYKNVGTTGNALSCTRAEDVDGKVAVGNCTTGPDGTCSVPGLPADEYCVFETEAPPGYDLASPQIQWVDATGVAPLFTVNFIDPRQHKVFVYVCHEGTDTLHPSTYKLDNSAEFDTLAASDLPNPALETLLCSLLDGDTGYRHGTTVKDLTVNIPATGH</sequence>
<name>A0ABS7TRM4_9BACT</name>
<comment type="caution">
    <text evidence="2">The sequence shown here is derived from an EMBL/GenBank/DDBJ whole genome shotgun (WGS) entry which is preliminary data.</text>
</comment>
<dbReference type="RefSeq" id="WP_224192641.1">
    <property type="nucleotide sequence ID" value="NZ_JAIRAU010000020.1"/>
</dbReference>
<dbReference type="InterPro" id="IPR013783">
    <property type="entry name" value="Ig-like_fold"/>
</dbReference>
<protein>
    <submittedName>
        <fullName evidence="2">Prealbumin-like fold domain-containing protein</fullName>
    </submittedName>
</protein>
<organism evidence="2 3">
    <name type="scientific">Nannocystis pusilla</name>
    <dbReference type="NCBI Taxonomy" id="889268"/>
    <lineage>
        <taxon>Bacteria</taxon>
        <taxon>Pseudomonadati</taxon>
        <taxon>Myxococcota</taxon>
        <taxon>Polyangia</taxon>
        <taxon>Nannocystales</taxon>
        <taxon>Nannocystaceae</taxon>
        <taxon>Nannocystis</taxon>
    </lineage>
</organism>
<accession>A0ABS7TRM4</accession>
<dbReference type="InterPro" id="IPR041033">
    <property type="entry name" value="SpaA_PFL_dom_1"/>
</dbReference>
<dbReference type="Pfam" id="PF17802">
    <property type="entry name" value="SpaA"/>
    <property type="match status" value="1"/>
</dbReference>
<proteinExistence type="predicted"/>
<feature type="domain" description="SpaA-like prealbumin fold" evidence="1">
    <location>
        <begin position="331"/>
        <end position="417"/>
    </location>
</feature>
<evidence type="ECO:0000313" key="2">
    <source>
        <dbReference type="EMBL" id="MBZ5710872.1"/>
    </source>
</evidence>
<dbReference type="EMBL" id="JAIRAU010000020">
    <property type="protein sequence ID" value="MBZ5710872.1"/>
    <property type="molecule type" value="Genomic_DNA"/>
</dbReference>
<dbReference type="Gene3D" id="2.60.40.10">
    <property type="entry name" value="Immunoglobulins"/>
    <property type="match status" value="1"/>
</dbReference>
<reference evidence="2" key="1">
    <citation type="submission" date="2021-08" db="EMBL/GenBank/DDBJ databases">
        <authorList>
            <person name="Stevens D.C."/>
        </authorList>
    </citation>
    <scope>NUCLEOTIDE SEQUENCE</scope>
    <source>
        <strain evidence="2">DSM 53165</strain>
    </source>
</reference>
<evidence type="ECO:0000259" key="1">
    <source>
        <dbReference type="Pfam" id="PF17802"/>
    </source>
</evidence>
<gene>
    <name evidence="2" type="ORF">K7C98_16550</name>
</gene>
<keyword evidence="3" id="KW-1185">Reference proteome</keyword>
<evidence type="ECO:0000313" key="3">
    <source>
        <dbReference type="Proteomes" id="UP001139031"/>
    </source>
</evidence>
<dbReference type="Proteomes" id="UP001139031">
    <property type="component" value="Unassembled WGS sequence"/>
</dbReference>